<dbReference type="Pfam" id="PF01966">
    <property type="entry name" value="HD"/>
    <property type="match status" value="1"/>
</dbReference>
<evidence type="ECO:0000313" key="2">
    <source>
        <dbReference type="EMBL" id="EFM81525.1"/>
    </source>
</evidence>
<dbReference type="InterPro" id="IPR003607">
    <property type="entry name" value="HD/PDEase_dom"/>
</dbReference>
<feature type="domain" description="HD/PDEase" evidence="1">
    <location>
        <begin position="52"/>
        <end position="169"/>
    </location>
</feature>
<accession>A0A125W2C9</accession>
<organism evidence="2 3">
    <name type="scientific">Enterococcus faecalis TX4248</name>
    <dbReference type="NCBI Taxonomy" id="749495"/>
    <lineage>
        <taxon>Bacteria</taxon>
        <taxon>Bacillati</taxon>
        <taxon>Bacillota</taxon>
        <taxon>Bacilli</taxon>
        <taxon>Lactobacillales</taxon>
        <taxon>Enterococcaceae</taxon>
        <taxon>Enterococcus</taxon>
    </lineage>
</organism>
<dbReference type="SMART" id="SM00471">
    <property type="entry name" value="HDc"/>
    <property type="match status" value="1"/>
</dbReference>
<proteinExistence type="predicted"/>
<sequence length="184" mass="21553">MLYSSQVIKGLEKVAPNYMTEKWREDEEYLSYVEDLLATEEVQKLAEYTQHMHSTRLEHSISVSYHSYKLAKRWNGNARATARAGLLHDLFYYDWRTTKFDEGSHAYVHPRIAAKNAEKITELSDLERDIIIKHMWGATIAPPKYKESYIVTFVDKYCAVKEAALPMTTAMKTKWRQYFGQQSI</sequence>
<protein>
    <submittedName>
        <fullName evidence="2">HD domain protein</fullName>
    </submittedName>
</protein>
<dbReference type="Gene3D" id="1.10.3210.10">
    <property type="entry name" value="Hypothetical protein af1432"/>
    <property type="match status" value="1"/>
</dbReference>
<evidence type="ECO:0000259" key="1">
    <source>
        <dbReference type="SMART" id="SM00471"/>
    </source>
</evidence>
<reference evidence="2 3" key="1">
    <citation type="submission" date="2010-07" db="EMBL/GenBank/DDBJ databases">
        <authorList>
            <person name="Sid Ahmed O."/>
        </authorList>
    </citation>
    <scope>NUCLEOTIDE SEQUENCE [LARGE SCALE GENOMIC DNA]</scope>
    <source>
        <strain evidence="2 3">TX4248</strain>
    </source>
</reference>
<name>A0A125W2C9_ENTFL</name>
<evidence type="ECO:0000313" key="3">
    <source>
        <dbReference type="Proteomes" id="UP000004846"/>
    </source>
</evidence>
<dbReference type="Proteomes" id="UP000004846">
    <property type="component" value="Unassembled WGS sequence"/>
</dbReference>
<dbReference type="AlphaFoldDB" id="A0A125W2C9"/>
<dbReference type="SUPFAM" id="SSF109604">
    <property type="entry name" value="HD-domain/PDEase-like"/>
    <property type="match status" value="1"/>
</dbReference>
<gene>
    <name evidence="2" type="ORF">HMPREF9498_02862</name>
</gene>
<dbReference type="HOGENOM" id="CLU_104072_1_0_9"/>
<comment type="caution">
    <text evidence="2">The sequence shown here is derived from an EMBL/GenBank/DDBJ whole genome shotgun (WGS) entry which is preliminary data.</text>
</comment>
<dbReference type="CDD" id="cd00077">
    <property type="entry name" value="HDc"/>
    <property type="match status" value="1"/>
</dbReference>
<dbReference type="InterPro" id="IPR006674">
    <property type="entry name" value="HD_domain"/>
</dbReference>
<dbReference type="EMBL" id="AEBR01000103">
    <property type="protein sequence ID" value="EFM81525.1"/>
    <property type="molecule type" value="Genomic_DNA"/>
</dbReference>